<feature type="chain" id="PRO_5039521501" description="WxL domain-containing protein" evidence="2">
    <location>
        <begin position="19"/>
        <end position="259"/>
    </location>
</feature>
<gene>
    <name evidence="4" type="ORF">RsY01_1124</name>
</gene>
<name>A0A224XBL3_9LACT</name>
<protein>
    <recommendedName>
        <fullName evidence="3">WxL domain-containing protein</fullName>
    </recommendedName>
</protein>
<proteinExistence type="predicted"/>
<dbReference type="InterPro" id="IPR027994">
    <property type="entry name" value="WxL_dom"/>
</dbReference>
<dbReference type="Proteomes" id="UP000218689">
    <property type="component" value="Unassembled WGS sequence"/>
</dbReference>
<accession>A0A224XBL3</accession>
<keyword evidence="5" id="KW-1185">Reference proteome</keyword>
<dbReference type="AlphaFoldDB" id="A0A224XBL3"/>
<evidence type="ECO:0000313" key="4">
    <source>
        <dbReference type="EMBL" id="GAX47524.1"/>
    </source>
</evidence>
<feature type="signal peptide" evidence="2">
    <location>
        <begin position="1"/>
        <end position="18"/>
    </location>
</feature>
<evidence type="ECO:0000313" key="5">
    <source>
        <dbReference type="Proteomes" id="UP000218689"/>
    </source>
</evidence>
<evidence type="ECO:0000259" key="3">
    <source>
        <dbReference type="Pfam" id="PF13731"/>
    </source>
</evidence>
<sequence length="259" mass="27199">MKKMTLLCVAALGTVALAGTVKVDALQNGDAKTTNGIIKMQAGGDTDILPKDPGTDKDTPIDPKDPNPKPGEPDANHVVKEGDLAFTKNPKVFNFGMQNVSAKIQAQGLYTVKALNQDTDDNNKIPFTGGIQTLQVYDGRPAGSNLDNWQVAVKATPFTDKATQKTLVGATLHLNNANSAKTCVRDKAGDVTVAPTIAIATDGQTTSAVFGVENGNQAKGHTDLSWDATDVELQMAGSEAKVGAFQSVVTWTLTDAAFK</sequence>
<organism evidence="4 5">
    <name type="scientific">Pseudolactococcus reticulitermitis</name>
    <dbReference type="NCBI Taxonomy" id="2025039"/>
    <lineage>
        <taxon>Bacteria</taxon>
        <taxon>Bacillati</taxon>
        <taxon>Bacillota</taxon>
        <taxon>Bacilli</taxon>
        <taxon>Lactobacillales</taxon>
        <taxon>Streptococcaceae</taxon>
        <taxon>Pseudolactococcus</taxon>
    </lineage>
</organism>
<comment type="caution">
    <text evidence="4">The sequence shown here is derived from an EMBL/GenBank/DDBJ whole genome shotgun (WGS) entry which is preliminary data.</text>
</comment>
<evidence type="ECO:0000256" key="2">
    <source>
        <dbReference type="SAM" id="SignalP"/>
    </source>
</evidence>
<keyword evidence="2" id="KW-0732">Signal</keyword>
<feature type="compositionally biased region" description="Basic and acidic residues" evidence="1">
    <location>
        <begin position="48"/>
        <end position="75"/>
    </location>
</feature>
<feature type="domain" description="WxL" evidence="3">
    <location>
        <begin position="31"/>
        <end position="256"/>
    </location>
</feature>
<dbReference type="RefSeq" id="WP_094784567.1">
    <property type="nucleotide sequence ID" value="NZ_BEDT01000002.1"/>
</dbReference>
<dbReference type="Pfam" id="PF13731">
    <property type="entry name" value="WxL"/>
    <property type="match status" value="1"/>
</dbReference>
<dbReference type="EMBL" id="BEDT01000002">
    <property type="protein sequence ID" value="GAX47524.1"/>
    <property type="molecule type" value="Genomic_DNA"/>
</dbReference>
<evidence type="ECO:0000256" key="1">
    <source>
        <dbReference type="SAM" id="MobiDB-lite"/>
    </source>
</evidence>
<feature type="region of interest" description="Disordered" evidence="1">
    <location>
        <begin position="41"/>
        <end position="75"/>
    </location>
</feature>
<reference evidence="5" key="1">
    <citation type="submission" date="2017-08" db="EMBL/GenBank/DDBJ databases">
        <title>Draft genome sequence of Lactococcus sp. strain Rs-Y01, isolated from the gut of the lower termite Reticulitermes speratus.</title>
        <authorList>
            <person name="Ohkuma M."/>
            <person name="Yuki M."/>
        </authorList>
    </citation>
    <scope>NUCLEOTIDE SEQUENCE [LARGE SCALE GENOMIC DNA]</scope>
    <source>
        <strain evidence="5">Rs-Y01</strain>
    </source>
</reference>
<dbReference type="OrthoDB" id="2315387at2"/>